<dbReference type="AlphaFoldDB" id="D3HIU0"/>
<dbReference type="STRING" id="661367.LLO_4041"/>
<proteinExistence type="predicted"/>
<accession>D3HIU0</accession>
<dbReference type="HOGENOM" id="CLU_3062976_0_0_6"/>
<name>D3HIU0_LEGLN</name>
<dbReference type="EMBL" id="FN650140">
    <property type="protein sequence ID" value="CBJ12319.1"/>
    <property type="molecule type" value="Genomic_DNA"/>
</dbReference>
<dbReference type="KEGG" id="llo:LLO_4041"/>
<evidence type="ECO:0000313" key="1">
    <source>
        <dbReference type="EMBL" id="CBJ12319.1"/>
    </source>
</evidence>
<keyword evidence="2" id="KW-1185">Reference proteome</keyword>
<sequence>MNIHFGVREPDFTTHKAKTLKINKPFITTHIRHEKAHWEIIPHLFNLELPQDI</sequence>
<protein>
    <submittedName>
        <fullName evidence="1">Uncharacterized protein</fullName>
    </submittedName>
</protein>
<organism evidence="1 2">
    <name type="scientific">Legionella longbeachae serogroup 1 (strain NSW150)</name>
    <dbReference type="NCBI Taxonomy" id="661367"/>
    <lineage>
        <taxon>Bacteria</taxon>
        <taxon>Pseudomonadati</taxon>
        <taxon>Pseudomonadota</taxon>
        <taxon>Gammaproteobacteria</taxon>
        <taxon>Legionellales</taxon>
        <taxon>Legionellaceae</taxon>
        <taxon>Legionella</taxon>
    </lineage>
</organism>
<evidence type="ECO:0000313" key="2">
    <source>
        <dbReference type="Proteomes" id="UP000001060"/>
    </source>
</evidence>
<dbReference type="Proteomes" id="UP000001060">
    <property type="component" value="Chromosome"/>
</dbReference>
<gene>
    <name evidence="1" type="ordered locus">LLO_4041</name>
</gene>
<reference evidence="1 2" key="1">
    <citation type="journal article" date="2010" name="PLoS Genet.">
        <title>Analysis of the Legionella longbeachae genome and transcriptome uncovers unique strategies to cause Legionnaires' disease.</title>
        <authorList>
            <person name="Cazalet C."/>
            <person name="Gomez-Valero L."/>
            <person name="Rusniok C."/>
            <person name="Lomma M."/>
            <person name="Dervins-Ravault D."/>
            <person name="Newton H."/>
            <person name="Sansom F."/>
            <person name="Jarraud S."/>
            <person name="Zidane N."/>
            <person name="Ma L."/>
            <person name="Bouchier C."/>
            <person name="Etienne J."/>
            <person name="Hartland E."/>
            <person name="Buchrieser C."/>
        </authorList>
    </citation>
    <scope>NUCLEOTIDE SEQUENCE [LARGE SCALE GENOMIC DNA]</scope>
    <source>
        <strain evidence="1 2">NSW150</strain>
    </source>
</reference>